<keyword evidence="1 2" id="KW-0732">Signal</keyword>
<dbReference type="STRING" id="93222.NA29_07395"/>
<sequence>MNPIEQQDNTRATRKSTHLRSLLIPLVLGGLSLVSTAASAAPDFGNCQVTGTRGSIKLETVTPGALSVRPVLPAPGWWNGDSPDTIKDGFEYCMAANMAYRAGLDRVIVVNRSFAQVVTGQAKGFDIALSEITITDERKKVVNFTDPYFSSDQGILVKTGTKVDKDSIKKMRLGVKQGTTILPYLTDKVKVAEHPKVYTDAAAMYAALAAGQVDAVLYDTPNVLSIAKKSEGRFEVVGRYDTSEQWGGLVNKDSPNLAAFNKLIAEMKKDGTFDRLATQYLVPSLGADPAKLPILTP</sequence>
<dbReference type="Proteomes" id="UP000215126">
    <property type="component" value="Chromosome 1"/>
</dbReference>
<accession>A0A239S8N2</accession>
<dbReference type="SUPFAM" id="SSF53850">
    <property type="entry name" value="Periplasmic binding protein-like II"/>
    <property type="match status" value="1"/>
</dbReference>
<feature type="chain" id="PRO_5011276062" evidence="2">
    <location>
        <begin position="41"/>
        <end position="297"/>
    </location>
</feature>
<evidence type="ECO:0000313" key="5">
    <source>
        <dbReference type="Proteomes" id="UP000215126"/>
    </source>
</evidence>
<dbReference type="InterPro" id="IPR001638">
    <property type="entry name" value="Solute-binding_3/MltF_N"/>
</dbReference>
<gene>
    <name evidence="4" type="primary">fliY_2</name>
    <name evidence="4" type="ORF">SAMEA4530655_00619</name>
</gene>
<dbReference type="GeneID" id="88093309"/>
<keyword evidence="5" id="KW-1185">Reference proteome</keyword>
<dbReference type="CDD" id="cd13530">
    <property type="entry name" value="PBP2_peptides_like"/>
    <property type="match status" value="1"/>
</dbReference>
<feature type="signal peptide" evidence="2">
    <location>
        <begin position="1"/>
        <end position="40"/>
    </location>
</feature>
<evidence type="ECO:0000259" key="3">
    <source>
        <dbReference type="SMART" id="SM00062"/>
    </source>
</evidence>
<reference evidence="4 5" key="1">
    <citation type="submission" date="2017-06" db="EMBL/GenBank/DDBJ databases">
        <authorList>
            <consortium name="Pathogen Informatics"/>
        </authorList>
    </citation>
    <scope>NUCLEOTIDE SEQUENCE [LARGE SCALE GENOMIC DNA]</scope>
    <source>
        <strain evidence="4 5">NCTC13161</strain>
    </source>
</reference>
<dbReference type="RefSeq" id="WP_052252476.1">
    <property type="nucleotide sequence ID" value="NZ_CABPRX010000001.1"/>
</dbReference>
<proteinExistence type="predicted"/>
<dbReference type="EMBL" id="LT906435">
    <property type="protein sequence ID" value="SNU81760.1"/>
    <property type="molecule type" value="Genomic_DNA"/>
</dbReference>
<feature type="domain" description="Solute-binding protein family 3/N-terminal" evidence="3">
    <location>
        <begin position="85"/>
        <end position="284"/>
    </location>
</feature>
<organism evidence="4 5">
    <name type="scientific">Pandoraea sputorum</name>
    <dbReference type="NCBI Taxonomy" id="93222"/>
    <lineage>
        <taxon>Bacteria</taxon>
        <taxon>Pseudomonadati</taxon>
        <taxon>Pseudomonadota</taxon>
        <taxon>Betaproteobacteria</taxon>
        <taxon>Burkholderiales</taxon>
        <taxon>Burkholderiaceae</taxon>
        <taxon>Pandoraea</taxon>
    </lineage>
</organism>
<evidence type="ECO:0000256" key="1">
    <source>
        <dbReference type="ARBA" id="ARBA00022729"/>
    </source>
</evidence>
<protein>
    <submittedName>
        <fullName evidence="4">Sulfate starvation-induced protein 7</fullName>
    </submittedName>
</protein>
<dbReference type="PANTHER" id="PTHR35936">
    <property type="entry name" value="MEMBRANE-BOUND LYTIC MUREIN TRANSGLYCOSYLASE F"/>
    <property type="match status" value="1"/>
</dbReference>
<evidence type="ECO:0000256" key="2">
    <source>
        <dbReference type="SAM" id="SignalP"/>
    </source>
</evidence>
<dbReference type="OrthoDB" id="7241844at2"/>
<dbReference type="SMART" id="SM00062">
    <property type="entry name" value="PBPb"/>
    <property type="match status" value="1"/>
</dbReference>
<dbReference type="AlphaFoldDB" id="A0A239S8N2"/>
<name>A0A239S8N2_9BURK</name>
<evidence type="ECO:0000313" key="4">
    <source>
        <dbReference type="EMBL" id="SNU81760.1"/>
    </source>
</evidence>
<dbReference type="PANTHER" id="PTHR35936:SF17">
    <property type="entry name" value="ARGININE-BINDING EXTRACELLULAR PROTEIN ARTP"/>
    <property type="match status" value="1"/>
</dbReference>
<dbReference type="Gene3D" id="3.40.190.10">
    <property type="entry name" value="Periplasmic binding protein-like II"/>
    <property type="match status" value="2"/>
</dbReference>
<dbReference type="Pfam" id="PF00497">
    <property type="entry name" value="SBP_bac_3"/>
    <property type="match status" value="1"/>
</dbReference>